<dbReference type="EMBL" id="CAUOFW020004392">
    <property type="protein sequence ID" value="CAK9165514.1"/>
    <property type="molecule type" value="Genomic_DNA"/>
</dbReference>
<sequence length="892" mass="98630">MKLLTTVINSSLKCSIVHAYNSLCFPRFFTRNSSIIIPYKHALIFVPQSSTGFPLAYAPPAQDMEASFVSKARTAFHSAAAKAERVFTDIKKSDLITTDRDSDKQCPKTSKTDSSNNEDVSKGGHELKNLKSPIKIKQDWHERFKNIRIGKKEVQDINKAENSTMSFAIFDENLYLVSSGDVSQSKGSKSGSSVESSYASNTDCIPPTAVMKQLAIAVEAGKTYKTIKDLLASSRDSSPVRERAALNFSAVKSLVLREKEDKFTTEFGADDKILSLINSLLDAEGHFTGSKAGSGLDKLSNITSLPNDIHGAPPESFLVKLSEAIGNLKTLRKMALFWCGVVAELRRLWAEEQHIPGIPPDEIPDLKSCLLYQQLQVINCCLSRKRRHSVATEVLDSVERQASSNVEAPAASEGPTPESSTLYARISTGELVLRMGADKESDNLTMLETGELIYTPVMQEGPLLTEDLIKETEEFVLRTGRAIELPVVFLRRLWAEEQHIPGIPPDEIPDLKSCLLYQQLQVINCCLSRKRRHSVATEVLDSVERQASSNVEAPAASEGPTPESSTLYARISTGELVLRMGADKESDNLTMLETGELIYTPVMQEGPLLTEDLIKETEEFVLRTGSVGAGCSQLLSDMQAFKAANPGCVLEDFVRWHSPPDWMEAEASNEAKETIEGGDLSCARGQLSRRMQKEGNLWRELWETAKPVPAVRQTPLFDEDLAVDGILNFLEDVPPSELFEQLFVSLLGSGFVIAEVALSTNSSLSKLFYECRDYIVATCQGSNWVEKVDDICQVYETVEMMLLNPDEVLKITNQPEETSIAGEPKNRFKRLGFIFGGKDRHGKPESKDQKNSEENPARQQFSSIFSKKPPKASSASPAEKPVCSIENDWTVI</sequence>
<protein>
    <recommendedName>
        <fullName evidence="2">Rab3GAP catalytic subunit conserved domain-containing protein</fullName>
    </recommendedName>
</protein>
<feature type="compositionally biased region" description="Basic and acidic residues" evidence="1">
    <location>
        <begin position="837"/>
        <end position="856"/>
    </location>
</feature>
<evidence type="ECO:0000313" key="3">
    <source>
        <dbReference type="EMBL" id="CAK9165514.1"/>
    </source>
</evidence>
<evidence type="ECO:0000313" key="4">
    <source>
        <dbReference type="Proteomes" id="UP001642360"/>
    </source>
</evidence>
<feature type="compositionally biased region" description="Basic and acidic residues" evidence="1">
    <location>
        <begin position="119"/>
        <end position="129"/>
    </location>
</feature>
<gene>
    <name evidence="3" type="ORF">ILEXP_LOCUS34680</name>
</gene>
<feature type="compositionally biased region" description="Polar residues" evidence="1">
    <location>
        <begin position="107"/>
        <end position="118"/>
    </location>
</feature>
<dbReference type="InterPro" id="IPR045700">
    <property type="entry name" value="Rab3GAP1"/>
</dbReference>
<keyword evidence="4" id="KW-1185">Reference proteome</keyword>
<evidence type="ECO:0000259" key="2">
    <source>
        <dbReference type="Pfam" id="PF13890"/>
    </source>
</evidence>
<comment type="caution">
    <text evidence="3">The sequence shown here is derived from an EMBL/GenBank/DDBJ whole genome shotgun (WGS) entry which is preliminary data.</text>
</comment>
<dbReference type="Pfam" id="PF13890">
    <property type="entry name" value="Rab3-GTPase_cat"/>
    <property type="match status" value="2"/>
</dbReference>
<feature type="region of interest" description="Disordered" evidence="1">
    <location>
        <begin position="98"/>
        <end position="132"/>
    </location>
</feature>
<dbReference type="Proteomes" id="UP001642360">
    <property type="component" value="Unassembled WGS sequence"/>
</dbReference>
<feature type="region of interest" description="Disordered" evidence="1">
    <location>
        <begin position="546"/>
        <end position="566"/>
    </location>
</feature>
<feature type="domain" description="Rab3GAP catalytic subunit conserved" evidence="2">
    <location>
        <begin position="579"/>
        <end position="731"/>
    </location>
</feature>
<feature type="domain" description="Rab3GAP catalytic subunit conserved" evidence="2">
    <location>
        <begin position="434"/>
        <end position="482"/>
    </location>
</feature>
<accession>A0ABC8T7Z2</accession>
<dbReference type="InterPro" id="IPR026147">
    <property type="entry name" value="Rab3GAP1_conserved"/>
</dbReference>
<evidence type="ECO:0000256" key="1">
    <source>
        <dbReference type="SAM" id="MobiDB-lite"/>
    </source>
</evidence>
<dbReference type="PANTHER" id="PTHR21422">
    <property type="entry name" value="RAB3 GTPASE-ACTIVATING PROTEIN CATALYTIC SUBUNIT"/>
    <property type="match status" value="1"/>
</dbReference>
<proteinExistence type="predicted"/>
<reference evidence="3 4" key="1">
    <citation type="submission" date="2024-02" db="EMBL/GenBank/DDBJ databases">
        <authorList>
            <person name="Vignale AGUSTIN F."/>
            <person name="Sosa J E."/>
            <person name="Modenutti C."/>
        </authorList>
    </citation>
    <scope>NUCLEOTIDE SEQUENCE [LARGE SCALE GENOMIC DNA]</scope>
</reference>
<dbReference type="PANTHER" id="PTHR21422:SF10">
    <property type="entry name" value="RAB3 GTPASE-ACTIVATING PROTEIN CATALYTIC SUBUNIT"/>
    <property type="match status" value="1"/>
</dbReference>
<organism evidence="3 4">
    <name type="scientific">Ilex paraguariensis</name>
    <name type="common">yerba mate</name>
    <dbReference type="NCBI Taxonomy" id="185542"/>
    <lineage>
        <taxon>Eukaryota</taxon>
        <taxon>Viridiplantae</taxon>
        <taxon>Streptophyta</taxon>
        <taxon>Embryophyta</taxon>
        <taxon>Tracheophyta</taxon>
        <taxon>Spermatophyta</taxon>
        <taxon>Magnoliopsida</taxon>
        <taxon>eudicotyledons</taxon>
        <taxon>Gunneridae</taxon>
        <taxon>Pentapetalae</taxon>
        <taxon>asterids</taxon>
        <taxon>campanulids</taxon>
        <taxon>Aquifoliales</taxon>
        <taxon>Aquifoliaceae</taxon>
        <taxon>Ilex</taxon>
    </lineage>
</organism>
<name>A0ABC8T7Z2_9AQUA</name>
<feature type="region of interest" description="Disordered" evidence="1">
    <location>
        <begin position="835"/>
        <end position="892"/>
    </location>
</feature>
<feature type="compositionally biased region" description="Low complexity" evidence="1">
    <location>
        <begin position="871"/>
        <end position="881"/>
    </location>
</feature>
<dbReference type="AlphaFoldDB" id="A0ABC8T7Z2"/>